<name>A0A8S3ADD9_9BILA</name>
<evidence type="ECO:0000256" key="1">
    <source>
        <dbReference type="SAM" id="Phobius"/>
    </source>
</evidence>
<comment type="caution">
    <text evidence="2">The sequence shown here is derived from an EMBL/GenBank/DDBJ whole genome shotgun (WGS) entry which is preliminary data.</text>
</comment>
<sequence length="73" mass="8163">MVPLGLIALPALIRSLVIYMSFFTSSSTDSVAMHGRTMKFDAEYSPIFIEIFQCLAFSYVLTWIPLKLSLLGV</sequence>
<accession>A0A8S3ADD9</accession>
<evidence type="ECO:0000313" key="3">
    <source>
        <dbReference type="EMBL" id="CAF4929955.1"/>
    </source>
</evidence>
<evidence type="ECO:0000313" key="4">
    <source>
        <dbReference type="Proteomes" id="UP000681967"/>
    </source>
</evidence>
<gene>
    <name evidence="2" type="ORF">BYL167_LOCUS44679</name>
    <name evidence="3" type="ORF">GIL414_LOCUS53255</name>
</gene>
<proteinExistence type="predicted"/>
<dbReference type="Proteomes" id="UP000681720">
    <property type="component" value="Unassembled WGS sequence"/>
</dbReference>
<feature type="transmembrane region" description="Helical" evidence="1">
    <location>
        <begin position="6"/>
        <end position="26"/>
    </location>
</feature>
<dbReference type="EMBL" id="CAJOBJ010184322">
    <property type="protein sequence ID" value="CAF4929955.1"/>
    <property type="molecule type" value="Genomic_DNA"/>
</dbReference>
<dbReference type="Proteomes" id="UP000681967">
    <property type="component" value="Unassembled WGS sequence"/>
</dbReference>
<organism evidence="2 4">
    <name type="scientific">Rotaria magnacalcarata</name>
    <dbReference type="NCBI Taxonomy" id="392030"/>
    <lineage>
        <taxon>Eukaryota</taxon>
        <taxon>Metazoa</taxon>
        <taxon>Spiralia</taxon>
        <taxon>Gnathifera</taxon>
        <taxon>Rotifera</taxon>
        <taxon>Eurotatoria</taxon>
        <taxon>Bdelloidea</taxon>
        <taxon>Philodinida</taxon>
        <taxon>Philodinidae</taxon>
        <taxon>Rotaria</taxon>
    </lineage>
</organism>
<keyword evidence="1" id="KW-1133">Transmembrane helix</keyword>
<feature type="non-terminal residue" evidence="2">
    <location>
        <position position="73"/>
    </location>
</feature>
<evidence type="ECO:0000313" key="2">
    <source>
        <dbReference type="EMBL" id="CAF4716031.1"/>
    </source>
</evidence>
<protein>
    <submittedName>
        <fullName evidence="2">Uncharacterized protein</fullName>
    </submittedName>
</protein>
<dbReference type="AlphaFoldDB" id="A0A8S3ADD9"/>
<reference evidence="2" key="1">
    <citation type="submission" date="2021-02" db="EMBL/GenBank/DDBJ databases">
        <authorList>
            <person name="Nowell W R."/>
        </authorList>
    </citation>
    <scope>NUCLEOTIDE SEQUENCE</scope>
</reference>
<feature type="transmembrane region" description="Helical" evidence="1">
    <location>
        <begin position="47"/>
        <end position="66"/>
    </location>
</feature>
<dbReference type="EMBL" id="CAJOBH010122021">
    <property type="protein sequence ID" value="CAF4716031.1"/>
    <property type="molecule type" value="Genomic_DNA"/>
</dbReference>
<keyword evidence="1" id="KW-0812">Transmembrane</keyword>
<keyword evidence="1" id="KW-0472">Membrane</keyword>